<dbReference type="Proteomes" id="UP001652625">
    <property type="component" value="Chromosome 04"/>
</dbReference>
<protein>
    <submittedName>
        <fullName evidence="2">Uncharacterized protein LOC136079561 isoform X1</fullName>
    </submittedName>
</protein>
<organism evidence="1 2">
    <name type="scientific">Hydra vulgaris</name>
    <name type="common">Hydra</name>
    <name type="synonym">Hydra attenuata</name>
    <dbReference type="NCBI Taxonomy" id="6087"/>
    <lineage>
        <taxon>Eukaryota</taxon>
        <taxon>Metazoa</taxon>
        <taxon>Cnidaria</taxon>
        <taxon>Hydrozoa</taxon>
        <taxon>Hydroidolina</taxon>
        <taxon>Anthoathecata</taxon>
        <taxon>Aplanulata</taxon>
        <taxon>Hydridae</taxon>
        <taxon>Hydra</taxon>
    </lineage>
</organism>
<name>A0ABM4BQT3_HYDVU</name>
<keyword evidence="1" id="KW-1185">Reference proteome</keyword>
<sequence length="119" mass="13598">MLKFVKRMNKNGHATFVLYKKKTNRIVKNLNLKLQKKNVIVRMSIYKKENINKENFPSSVIKDLDEVSMHLTSSCSLIKSIASSIVLNGAKETSVNGILFDFLKYAPFQKGDGKEKKFV</sequence>
<reference evidence="2" key="1">
    <citation type="submission" date="2025-08" db="UniProtKB">
        <authorList>
            <consortium name="RefSeq"/>
        </authorList>
    </citation>
    <scope>IDENTIFICATION</scope>
</reference>
<dbReference type="GeneID" id="136079561"/>
<dbReference type="RefSeq" id="XP_065651511.1">
    <property type="nucleotide sequence ID" value="XM_065795439.1"/>
</dbReference>
<gene>
    <name evidence="2" type="primary">LOC136079561</name>
</gene>
<evidence type="ECO:0000313" key="2">
    <source>
        <dbReference type="RefSeq" id="XP_065651511.1"/>
    </source>
</evidence>
<proteinExistence type="predicted"/>
<accession>A0ABM4BQT3</accession>
<evidence type="ECO:0000313" key="1">
    <source>
        <dbReference type="Proteomes" id="UP001652625"/>
    </source>
</evidence>